<sequence length="189" mass="21540">MHVYSNDTYFIAGIRNALAFSGINFMHDIAVIDPGGEDIYITRAAEFHRPGLADTLTHFIETRCYSLRKKAPVAEYLYVLNLMANNARIPFHVKPLTEREGLICESYLAGRERKEIAQKMHLSEQALSYSQVKALRKMNIKSIPFLLKVMKNWYAFGSGSFVDYPRHTSRCVPVDNNLAHPWVSACRGL</sequence>
<dbReference type="InterPro" id="IPR000792">
    <property type="entry name" value="Tscrpt_reg_LuxR_C"/>
</dbReference>
<keyword evidence="1" id="KW-0238">DNA-binding</keyword>
<dbReference type="InterPro" id="IPR036388">
    <property type="entry name" value="WH-like_DNA-bd_sf"/>
</dbReference>
<dbReference type="InterPro" id="IPR016032">
    <property type="entry name" value="Sig_transdc_resp-reg_C-effctor"/>
</dbReference>
<dbReference type="SUPFAM" id="SSF46894">
    <property type="entry name" value="C-terminal effector domain of the bipartite response regulators"/>
    <property type="match status" value="1"/>
</dbReference>
<dbReference type="AlphaFoldDB" id="A0A6N3FLQ4"/>
<proteinExistence type="predicted"/>
<accession>A0A6N3FLQ4</accession>
<dbReference type="Gene3D" id="1.10.10.10">
    <property type="entry name" value="Winged helix-like DNA-binding domain superfamily/Winged helix DNA-binding domain"/>
    <property type="match status" value="1"/>
</dbReference>
<dbReference type="Pfam" id="PF00196">
    <property type="entry name" value="GerE"/>
    <property type="match status" value="1"/>
</dbReference>
<dbReference type="GO" id="GO:0006355">
    <property type="term" value="P:regulation of DNA-templated transcription"/>
    <property type="evidence" value="ECO:0007669"/>
    <property type="project" value="InterPro"/>
</dbReference>
<name>A0A6N3FLQ4_9ENTR</name>
<protein>
    <submittedName>
        <fullName evidence="3">Bacterial regulatory proteins, luxR family</fullName>
    </submittedName>
</protein>
<dbReference type="EMBL" id="CACRTZ010000029">
    <property type="protein sequence ID" value="VYU52910.1"/>
    <property type="molecule type" value="Genomic_DNA"/>
</dbReference>
<gene>
    <name evidence="3" type="ORF">EMLFYP7_02719</name>
</gene>
<dbReference type="GO" id="GO:0003677">
    <property type="term" value="F:DNA binding"/>
    <property type="evidence" value="ECO:0007669"/>
    <property type="project" value="UniProtKB-KW"/>
</dbReference>
<feature type="domain" description="HTH luxR-type" evidence="2">
    <location>
        <begin position="95"/>
        <end position="144"/>
    </location>
</feature>
<organism evidence="3">
    <name type="scientific">Phytobacter massiliensis</name>
    <dbReference type="NCBI Taxonomy" id="1485952"/>
    <lineage>
        <taxon>Bacteria</taxon>
        <taxon>Pseudomonadati</taxon>
        <taxon>Pseudomonadota</taxon>
        <taxon>Gammaproteobacteria</taxon>
        <taxon>Enterobacterales</taxon>
        <taxon>Enterobacteriaceae</taxon>
        <taxon>Phytobacter</taxon>
    </lineage>
</organism>
<evidence type="ECO:0000259" key="2">
    <source>
        <dbReference type="Pfam" id="PF00196"/>
    </source>
</evidence>
<evidence type="ECO:0000313" key="3">
    <source>
        <dbReference type="EMBL" id="VYU52910.1"/>
    </source>
</evidence>
<evidence type="ECO:0000256" key="1">
    <source>
        <dbReference type="ARBA" id="ARBA00023125"/>
    </source>
</evidence>
<reference evidence="3" key="1">
    <citation type="submission" date="2019-11" db="EMBL/GenBank/DDBJ databases">
        <authorList>
            <person name="Feng L."/>
        </authorList>
    </citation>
    <scope>NUCLEOTIDE SEQUENCE</scope>
    <source>
        <strain evidence="3">EMassiliensisLFYP7</strain>
    </source>
</reference>